<dbReference type="RefSeq" id="WP_307275425.1">
    <property type="nucleotide sequence ID" value="NZ_JAUSVX010000007.1"/>
</dbReference>
<evidence type="ECO:0000313" key="6">
    <source>
        <dbReference type="Proteomes" id="UP001242480"/>
    </source>
</evidence>
<organism evidence="5 6">
    <name type="scientific">Labrys wisconsinensis</name>
    <dbReference type="NCBI Taxonomy" id="425677"/>
    <lineage>
        <taxon>Bacteria</taxon>
        <taxon>Pseudomonadati</taxon>
        <taxon>Pseudomonadota</taxon>
        <taxon>Alphaproteobacteria</taxon>
        <taxon>Hyphomicrobiales</taxon>
        <taxon>Xanthobacteraceae</taxon>
        <taxon>Labrys</taxon>
    </lineage>
</organism>
<dbReference type="PANTHER" id="PTHR30055:SF223">
    <property type="entry name" value="HTH-TYPE TRANSCRIPTIONAL REGULATOR UIDR"/>
    <property type="match status" value="1"/>
</dbReference>
<evidence type="ECO:0000313" key="5">
    <source>
        <dbReference type="EMBL" id="MDQ0470994.1"/>
    </source>
</evidence>
<name>A0ABU0J9P8_9HYPH</name>
<keyword evidence="6" id="KW-1185">Reference proteome</keyword>
<dbReference type="SUPFAM" id="SSF46689">
    <property type="entry name" value="Homeodomain-like"/>
    <property type="match status" value="1"/>
</dbReference>
<dbReference type="InterPro" id="IPR009057">
    <property type="entry name" value="Homeodomain-like_sf"/>
</dbReference>
<evidence type="ECO:0000259" key="4">
    <source>
        <dbReference type="PROSITE" id="PS50977"/>
    </source>
</evidence>
<comment type="caution">
    <text evidence="5">The sequence shown here is derived from an EMBL/GenBank/DDBJ whole genome shotgun (WGS) entry which is preliminary data.</text>
</comment>
<reference evidence="5 6" key="1">
    <citation type="submission" date="2023-07" db="EMBL/GenBank/DDBJ databases">
        <title>Genomic Encyclopedia of Type Strains, Phase IV (KMG-IV): sequencing the most valuable type-strain genomes for metagenomic binning, comparative biology and taxonomic classification.</title>
        <authorList>
            <person name="Goeker M."/>
        </authorList>
    </citation>
    <scope>NUCLEOTIDE SEQUENCE [LARGE SCALE GENOMIC DNA]</scope>
    <source>
        <strain evidence="5 6">DSM 19619</strain>
    </source>
</reference>
<feature type="domain" description="HTH tetR-type" evidence="4">
    <location>
        <begin position="21"/>
        <end position="81"/>
    </location>
</feature>
<evidence type="ECO:0000256" key="3">
    <source>
        <dbReference type="SAM" id="MobiDB-lite"/>
    </source>
</evidence>
<protein>
    <submittedName>
        <fullName evidence="5">AcrR family transcriptional regulator</fullName>
    </submittedName>
</protein>
<evidence type="ECO:0000256" key="2">
    <source>
        <dbReference type="PROSITE-ProRule" id="PRU00335"/>
    </source>
</evidence>
<dbReference type="InterPro" id="IPR001647">
    <property type="entry name" value="HTH_TetR"/>
</dbReference>
<accession>A0ABU0J9P8</accession>
<dbReference type="Proteomes" id="UP001242480">
    <property type="component" value="Unassembled WGS sequence"/>
</dbReference>
<evidence type="ECO:0000256" key="1">
    <source>
        <dbReference type="ARBA" id="ARBA00023125"/>
    </source>
</evidence>
<dbReference type="SUPFAM" id="SSF48498">
    <property type="entry name" value="Tetracyclin repressor-like, C-terminal domain"/>
    <property type="match status" value="1"/>
</dbReference>
<dbReference type="PANTHER" id="PTHR30055">
    <property type="entry name" value="HTH-TYPE TRANSCRIPTIONAL REGULATOR RUTR"/>
    <property type="match status" value="1"/>
</dbReference>
<dbReference type="InterPro" id="IPR039536">
    <property type="entry name" value="TetR_C_Proteobacteria"/>
</dbReference>
<feature type="DNA-binding region" description="H-T-H motif" evidence="2">
    <location>
        <begin position="44"/>
        <end position="63"/>
    </location>
</feature>
<dbReference type="Gene3D" id="1.10.357.10">
    <property type="entry name" value="Tetracycline Repressor, domain 2"/>
    <property type="match status" value="1"/>
</dbReference>
<dbReference type="InterPro" id="IPR050109">
    <property type="entry name" value="HTH-type_TetR-like_transc_reg"/>
</dbReference>
<sequence length="215" mass="23864">MRQNLQSERRPRGRPQIRSDEETRHLIVEAAARAFQADGYAGTCMGDVALAAGVSTKTLYRLIPTKAELFIDVVTDRIGLFMLAIDQEALAPLGLETGLERILVAYGQLTLDPETIAINRLVIGESERFPEIGKAFYERAIMRTSDAFEAWLRRQAERGLLRLEDPHAAVGMLRGMMIMEPQRAAMLGQAPPPDADAIARRAKLCARLFLDGCRA</sequence>
<feature type="region of interest" description="Disordered" evidence="3">
    <location>
        <begin position="1"/>
        <end position="20"/>
    </location>
</feature>
<dbReference type="PRINTS" id="PR00455">
    <property type="entry name" value="HTHTETR"/>
</dbReference>
<gene>
    <name evidence="5" type="ORF">QO011_004013</name>
</gene>
<dbReference type="PROSITE" id="PS50977">
    <property type="entry name" value="HTH_TETR_2"/>
    <property type="match status" value="1"/>
</dbReference>
<dbReference type="Pfam" id="PF14246">
    <property type="entry name" value="TetR_C_7"/>
    <property type="match status" value="1"/>
</dbReference>
<keyword evidence="1 2" id="KW-0238">DNA-binding</keyword>
<dbReference type="EMBL" id="JAUSVX010000007">
    <property type="protein sequence ID" value="MDQ0470994.1"/>
    <property type="molecule type" value="Genomic_DNA"/>
</dbReference>
<dbReference type="InterPro" id="IPR036271">
    <property type="entry name" value="Tet_transcr_reg_TetR-rel_C_sf"/>
</dbReference>
<proteinExistence type="predicted"/>
<dbReference type="Pfam" id="PF00440">
    <property type="entry name" value="TetR_N"/>
    <property type="match status" value="1"/>
</dbReference>